<accession>A0A9N8KAG9</accession>
<feature type="coiled-coil region" evidence="1">
    <location>
        <begin position="90"/>
        <end position="117"/>
    </location>
</feature>
<evidence type="ECO:0000256" key="1">
    <source>
        <dbReference type="SAM" id="Coils"/>
    </source>
</evidence>
<organism evidence="3 4">
    <name type="scientific">Aureobasidium uvarum</name>
    <dbReference type="NCBI Taxonomy" id="2773716"/>
    <lineage>
        <taxon>Eukaryota</taxon>
        <taxon>Fungi</taxon>
        <taxon>Dikarya</taxon>
        <taxon>Ascomycota</taxon>
        <taxon>Pezizomycotina</taxon>
        <taxon>Dothideomycetes</taxon>
        <taxon>Dothideomycetidae</taxon>
        <taxon>Dothideales</taxon>
        <taxon>Saccotheciaceae</taxon>
        <taxon>Aureobasidium</taxon>
    </lineage>
</organism>
<dbReference type="OrthoDB" id="3872296at2759"/>
<proteinExistence type="predicted"/>
<comment type="caution">
    <text evidence="3">The sequence shown here is derived from an EMBL/GenBank/DDBJ whole genome shotgun (WGS) entry which is preliminary data.</text>
</comment>
<reference evidence="3" key="1">
    <citation type="submission" date="2020-06" db="EMBL/GenBank/DDBJ databases">
        <authorList>
            <person name="Onetto C."/>
        </authorList>
    </citation>
    <scope>NUCLEOTIDE SEQUENCE</scope>
</reference>
<keyword evidence="4" id="KW-1185">Reference proteome</keyword>
<name>A0A9N8KAG9_9PEZI</name>
<gene>
    <name evidence="3" type="ORF">AWRI4620_LOCUS1593</name>
</gene>
<dbReference type="AlphaFoldDB" id="A0A9N8KAG9"/>
<feature type="region of interest" description="Disordered" evidence="2">
    <location>
        <begin position="1"/>
        <end position="28"/>
    </location>
</feature>
<feature type="compositionally biased region" description="Basic and acidic residues" evidence="2">
    <location>
        <begin position="19"/>
        <end position="28"/>
    </location>
</feature>
<protein>
    <submittedName>
        <fullName evidence="3">Uncharacterized protein</fullName>
    </submittedName>
</protein>
<evidence type="ECO:0000313" key="3">
    <source>
        <dbReference type="EMBL" id="CAD0107338.1"/>
    </source>
</evidence>
<keyword evidence="1" id="KW-0175">Coiled coil</keyword>
<dbReference type="EMBL" id="CAINUL010000002">
    <property type="protein sequence ID" value="CAD0107338.1"/>
    <property type="molecule type" value="Genomic_DNA"/>
</dbReference>
<sequence>MTSEPILRSRSRSRLPTRQQKDAEEINKYKRENNALRDELKHLKRRLASTVNENHQKKMVLAAAVSQTHSKLQTDNELLETATQEQVQAIRAYIKAVKALEKENQQLKAKVQGLEKGEIVYKKVVSELKVQLRPVSEAFVGFLDHVLSGELAS</sequence>
<dbReference type="Proteomes" id="UP000745764">
    <property type="component" value="Unassembled WGS sequence"/>
</dbReference>
<evidence type="ECO:0000313" key="4">
    <source>
        <dbReference type="Proteomes" id="UP000745764"/>
    </source>
</evidence>
<evidence type="ECO:0000256" key="2">
    <source>
        <dbReference type="SAM" id="MobiDB-lite"/>
    </source>
</evidence>